<dbReference type="GO" id="GO:0009696">
    <property type="term" value="P:salicylic acid metabolic process"/>
    <property type="evidence" value="ECO:0007669"/>
    <property type="project" value="TreeGrafter"/>
</dbReference>
<dbReference type="AlphaFoldDB" id="A0AAV8SGM5"/>
<dbReference type="InterPro" id="IPR029058">
    <property type="entry name" value="AB_hydrolase_fold"/>
</dbReference>
<organism evidence="3 4">
    <name type="scientific">Erythroxylum novogranatense</name>
    <dbReference type="NCBI Taxonomy" id="1862640"/>
    <lineage>
        <taxon>Eukaryota</taxon>
        <taxon>Viridiplantae</taxon>
        <taxon>Streptophyta</taxon>
        <taxon>Embryophyta</taxon>
        <taxon>Tracheophyta</taxon>
        <taxon>Spermatophyta</taxon>
        <taxon>Magnoliopsida</taxon>
        <taxon>eudicotyledons</taxon>
        <taxon>Gunneridae</taxon>
        <taxon>Pentapetalae</taxon>
        <taxon>rosids</taxon>
        <taxon>fabids</taxon>
        <taxon>Malpighiales</taxon>
        <taxon>Erythroxylaceae</taxon>
        <taxon>Erythroxylum</taxon>
    </lineage>
</organism>
<sequence>MSQVPANPHFVLIHGASHGAWCWYKIRRLLETSAYKVTCLDLKGAGIDTSNPNTILTFQDYNKPLLDFLANLPDNEKVILVGHSAGGLSLTDAIHRLPNKIHVAIYIAANMLKHGFSTEEDFKDGHPDLSAYGDVQELEHGMGHDQPATSVMIKKEFQREILYNMSPEEDSTLASMLLRGAPVWAFKGAKFLGGDDSDKVPRVYMKTLKDHVIKQSQQEAMIRRWPPCQTYDLESDHSPFFSVPSLLFDCILKSVDSINV</sequence>
<dbReference type="EMBL" id="JAIWQS010000011">
    <property type="protein sequence ID" value="KAJ8751345.1"/>
    <property type="molecule type" value="Genomic_DNA"/>
</dbReference>
<dbReference type="FunFam" id="3.40.50.1820:FF:000025">
    <property type="entry name" value="putative methylesterase 11, chloroplastic"/>
    <property type="match status" value="1"/>
</dbReference>
<dbReference type="InterPro" id="IPR045889">
    <property type="entry name" value="MES/HNL"/>
</dbReference>
<dbReference type="Proteomes" id="UP001159364">
    <property type="component" value="Linkage Group LG11"/>
</dbReference>
<evidence type="ECO:0000259" key="2">
    <source>
        <dbReference type="Pfam" id="PF12697"/>
    </source>
</evidence>
<comment type="caution">
    <text evidence="3">The sequence shown here is derived from an EMBL/GenBank/DDBJ whole genome shotgun (WGS) entry which is preliminary data.</text>
</comment>
<dbReference type="GO" id="GO:0080031">
    <property type="term" value="F:methyl salicylate esterase activity"/>
    <property type="evidence" value="ECO:0007669"/>
    <property type="project" value="TreeGrafter"/>
</dbReference>
<keyword evidence="4" id="KW-1185">Reference proteome</keyword>
<keyword evidence="1" id="KW-0378">Hydrolase</keyword>
<dbReference type="PANTHER" id="PTHR10992:SF1010">
    <property type="entry name" value="METHYLESTERASE 17-LIKE"/>
    <property type="match status" value="1"/>
</dbReference>
<dbReference type="GO" id="GO:0009694">
    <property type="term" value="P:jasmonic acid metabolic process"/>
    <property type="evidence" value="ECO:0007669"/>
    <property type="project" value="TreeGrafter"/>
</dbReference>
<gene>
    <name evidence="3" type="ORF">K2173_016536</name>
</gene>
<proteinExistence type="predicted"/>
<reference evidence="3 4" key="1">
    <citation type="submission" date="2021-09" db="EMBL/GenBank/DDBJ databases">
        <title>Genomic insights and catalytic innovation underlie evolution of tropane alkaloids biosynthesis.</title>
        <authorList>
            <person name="Wang Y.-J."/>
            <person name="Tian T."/>
            <person name="Huang J.-P."/>
            <person name="Huang S.-X."/>
        </authorList>
    </citation>
    <scope>NUCLEOTIDE SEQUENCE [LARGE SCALE GENOMIC DNA]</scope>
    <source>
        <strain evidence="3">KIB-2018</strain>
        <tissue evidence="3">Leaf</tissue>
    </source>
</reference>
<evidence type="ECO:0000313" key="3">
    <source>
        <dbReference type="EMBL" id="KAJ8751345.1"/>
    </source>
</evidence>
<dbReference type="GO" id="GO:0080030">
    <property type="term" value="F:methyl indole-3-acetate esterase activity"/>
    <property type="evidence" value="ECO:0007669"/>
    <property type="project" value="TreeGrafter"/>
</dbReference>
<name>A0AAV8SGM5_9ROSI</name>
<protein>
    <recommendedName>
        <fullName evidence="2">AB hydrolase-1 domain-containing protein</fullName>
    </recommendedName>
</protein>
<dbReference type="InterPro" id="IPR000073">
    <property type="entry name" value="AB_hydrolase_1"/>
</dbReference>
<accession>A0AAV8SGM5</accession>
<dbReference type="GO" id="GO:0080032">
    <property type="term" value="F:methyl jasmonate esterase activity"/>
    <property type="evidence" value="ECO:0007669"/>
    <property type="project" value="TreeGrafter"/>
</dbReference>
<dbReference type="Pfam" id="PF12697">
    <property type="entry name" value="Abhydrolase_6"/>
    <property type="match status" value="1"/>
</dbReference>
<feature type="domain" description="AB hydrolase-1" evidence="2">
    <location>
        <begin position="10"/>
        <end position="244"/>
    </location>
</feature>
<dbReference type="SUPFAM" id="SSF53474">
    <property type="entry name" value="alpha/beta-Hydrolases"/>
    <property type="match status" value="1"/>
</dbReference>
<dbReference type="Gene3D" id="3.40.50.1820">
    <property type="entry name" value="alpha/beta hydrolase"/>
    <property type="match status" value="1"/>
</dbReference>
<dbReference type="PANTHER" id="PTHR10992">
    <property type="entry name" value="METHYLESTERASE FAMILY MEMBER"/>
    <property type="match status" value="1"/>
</dbReference>
<evidence type="ECO:0000256" key="1">
    <source>
        <dbReference type="ARBA" id="ARBA00022801"/>
    </source>
</evidence>
<evidence type="ECO:0000313" key="4">
    <source>
        <dbReference type="Proteomes" id="UP001159364"/>
    </source>
</evidence>